<gene>
    <name evidence="2" type="ORF">GTW58_05860</name>
</gene>
<evidence type="ECO:0000313" key="2">
    <source>
        <dbReference type="EMBL" id="NKE09473.1"/>
    </source>
</evidence>
<evidence type="ECO:0000256" key="1">
    <source>
        <dbReference type="SAM" id="MobiDB-lite"/>
    </source>
</evidence>
<dbReference type="AlphaFoldDB" id="A0A846TLZ8"/>
<protein>
    <submittedName>
        <fullName evidence="2">Uncharacterized protein</fullName>
    </submittedName>
</protein>
<feature type="region of interest" description="Disordered" evidence="1">
    <location>
        <begin position="1"/>
        <end position="25"/>
    </location>
</feature>
<sequence>MSESSSKVSPDLQRRSRIASGVSHLNRQAARTGKAAVGTVLAAALLSGMGASPAAALETTGELPVVSPDQGVLWDNAPVATEPTVTERLGGVAEELDRAVSRGEVTLDQALAFFAQIQARAIGQ</sequence>
<organism evidence="2 3">
    <name type="scientific">Kocuria subflava</name>
    <dbReference type="NCBI Taxonomy" id="1736139"/>
    <lineage>
        <taxon>Bacteria</taxon>
        <taxon>Bacillati</taxon>
        <taxon>Actinomycetota</taxon>
        <taxon>Actinomycetes</taxon>
        <taxon>Micrococcales</taxon>
        <taxon>Micrococcaceae</taxon>
        <taxon>Kocuria</taxon>
    </lineage>
</organism>
<reference evidence="2 3" key="1">
    <citation type="submission" date="2020-02" db="EMBL/GenBank/DDBJ databases">
        <authorList>
            <person name="Sun Q."/>
        </authorList>
    </citation>
    <scope>NUCLEOTIDE SEQUENCE [LARGE SCALE GENOMIC DNA]</scope>
    <source>
        <strain evidence="2 3">YIM 13062</strain>
    </source>
</reference>
<name>A0A846TLZ8_9MICC</name>
<proteinExistence type="predicted"/>
<dbReference type="RefSeq" id="WP_157980479.1">
    <property type="nucleotide sequence ID" value="NZ_JAAVUN010000009.1"/>
</dbReference>
<dbReference type="EMBL" id="JAAVUN010000009">
    <property type="protein sequence ID" value="NKE09473.1"/>
    <property type="molecule type" value="Genomic_DNA"/>
</dbReference>
<evidence type="ECO:0000313" key="3">
    <source>
        <dbReference type="Proteomes" id="UP000521379"/>
    </source>
</evidence>
<keyword evidence="3" id="KW-1185">Reference proteome</keyword>
<comment type="caution">
    <text evidence="2">The sequence shown here is derived from an EMBL/GenBank/DDBJ whole genome shotgun (WGS) entry which is preliminary data.</text>
</comment>
<dbReference type="Proteomes" id="UP000521379">
    <property type="component" value="Unassembled WGS sequence"/>
</dbReference>
<accession>A0A846TLZ8</accession>